<name>A0ABM9CA74_9BACL</name>
<evidence type="ECO:0000256" key="1">
    <source>
        <dbReference type="ARBA" id="ARBA00022527"/>
    </source>
</evidence>
<keyword evidence="8" id="KW-1185">Reference proteome</keyword>
<organism evidence="7 8">
    <name type="scientific">Paenibacillus allorhizoplanae</name>
    <dbReference type="NCBI Taxonomy" id="2905648"/>
    <lineage>
        <taxon>Bacteria</taxon>
        <taxon>Bacillati</taxon>
        <taxon>Bacillota</taxon>
        <taxon>Bacilli</taxon>
        <taxon>Bacillales</taxon>
        <taxon>Paenibacillaceae</taxon>
        <taxon>Paenibacillus</taxon>
    </lineage>
</organism>
<keyword evidence="3" id="KW-0547">Nucleotide-binding</keyword>
<keyword evidence="2" id="KW-0808">Transferase</keyword>
<dbReference type="Gene3D" id="3.30.200.20">
    <property type="entry name" value="Phosphorylase Kinase, domain 1"/>
    <property type="match status" value="1"/>
</dbReference>
<dbReference type="InterPro" id="IPR000719">
    <property type="entry name" value="Prot_kinase_dom"/>
</dbReference>
<dbReference type="SMART" id="SM00220">
    <property type="entry name" value="S_TKc"/>
    <property type="match status" value="1"/>
</dbReference>
<dbReference type="PANTHER" id="PTHR24351">
    <property type="entry name" value="RIBOSOMAL PROTEIN S6 KINASE"/>
    <property type="match status" value="1"/>
</dbReference>
<keyword evidence="1" id="KW-0723">Serine/threonine-protein kinase</keyword>
<dbReference type="PROSITE" id="PS50011">
    <property type="entry name" value="PROTEIN_KINASE_DOM"/>
    <property type="match status" value="1"/>
</dbReference>
<dbReference type="Gene3D" id="1.10.510.10">
    <property type="entry name" value="Transferase(Phosphotransferase) domain 1"/>
    <property type="match status" value="1"/>
</dbReference>
<evidence type="ECO:0000259" key="6">
    <source>
        <dbReference type="PROSITE" id="PS50011"/>
    </source>
</evidence>
<feature type="domain" description="Protein kinase" evidence="6">
    <location>
        <begin position="17"/>
        <end position="305"/>
    </location>
</feature>
<reference evidence="7" key="1">
    <citation type="submission" date="2022-01" db="EMBL/GenBank/DDBJ databases">
        <authorList>
            <person name="Criscuolo A."/>
        </authorList>
    </citation>
    <scope>NUCLEOTIDE SEQUENCE</scope>
    <source>
        <strain evidence="7">CIP111891</strain>
    </source>
</reference>
<sequence length="443" mass="49842">MIAIGQKLKSEMLGETLTVKKKLGEGGQGAVFLVEGLSSGMKALKWYNPEQSTEVQKSAIRTLIHHGTPSGQSGSRFVWPLDLVVADGTDQFGYIMDLIDTSRFAELGEVWNRLKPAPSMKIMCQISYNATDSYRKLHLEGFCYRDISKGNIMFDSKTGEVLICDNDNIGVNMHSDSQVWGTMEYMAPELVTGKANPSTDTDLHSLAVLLFQLWVWHHPMHGQMEYDIRSWDLPAKRKIYGEDPVFIFDPHDKRNGLPNDPDYATARKRWACMPKPLQEKFIHVFSVGLKDPKRRVTEGEWRSVFQELEDCIVTCPHDSAENFWYEGLSSMNCWYCGREITEPPRLLLKGASGRSFIVLTPGSVLKKRHIDPFADLRTAEEPAGQLAQNPNNPSVWGLRNLTTASWQATVVNEGVKEVPPQRAIPLSVGLRITFGHCEGELLT</sequence>
<evidence type="ECO:0000313" key="8">
    <source>
        <dbReference type="Proteomes" id="UP000838821"/>
    </source>
</evidence>
<evidence type="ECO:0000256" key="3">
    <source>
        <dbReference type="ARBA" id="ARBA00022741"/>
    </source>
</evidence>
<dbReference type="SUPFAM" id="SSF56112">
    <property type="entry name" value="Protein kinase-like (PK-like)"/>
    <property type="match status" value="1"/>
</dbReference>
<evidence type="ECO:0000256" key="4">
    <source>
        <dbReference type="ARBA" id="ARBA00022777"/>
    </source>
</evidence>
<evidence type="ECO:0000313" key="7">
    <source>
        <dbReference type="EMBL" id="CAH1208258.1"/>
    </source>
</evidence>
<accession>A0ABM9CA74</accession>
<proteinExistence type="predicted"/>
<dbReference type="Pfam" id="PF00069">
    <property type="entry name" value="Pkinase"/>
    <property type="match status" value="1"/>
</dbReference>
<gene>
    <name evidence="7" type="ORF">PAECIP111891_03184</name>
</gene>
<dbReference type="Proteomes" id="UP000838821">
    <property type="component" value="Unassembled WGS sequence"/>
</dbReference>
<dbReference type="InterPro" id="IPR011009">
    <property type="entry name" value="Kinase-like_dom_sf"/>
</dbReference>
<protein>
    <recommendedName>
        <fullName evidence="6">Protein kinase domain-containing protein</fullName>
    </recommendedName>
</protein>
<evidence type="ECO:0000256" key="5">
    <source>
        <dbReference type="ARBA" id="ARBA00022840"/>
    </source>
</evidence>
<evidence type="ECO:0000256" key="2">
    <source>
        <dbReference type="ARBA" id="ARBA00022679"/>
    </source>
</evidence>
<dbReference type="EMBL" id="CAKMMW010000008">
    <property type="protein sequence ID" value="CAH1208258.1"/>
    <property type="molecule type" value="Genomic_DNA"/>
</dbReference>
<keyword evidence="4" id="KW-0418">Kinase</keyword>
<keyword evidence="5" id="KW-0067">ATP-binding</keyword>
<comment type="caution">
    <text evidence="7">The sequence shown here is derived from an EMBL/GenBank/DDBJ whole genome shotgun (WGS) entry which is preliminary data.</text>
</comment>